<evidence type="ECO:0000313" key="2">
    <source>
        <dbReference type="Proteomes" id="UP000283479"/>
    </source>
</evidence>
<keyword evidence="2" id="KW-1185">Reference proteome</keyword>
<dbReference type="EMBL" id="RKLO01000003">
    <property type="protein sequence ID" value="RVW03096.1"/>
    <property type="molecule type" value="Genomic_DNA"/>
</dbReference>
<comment type="caution">
    <text evidence="1">The sequence shown here is derived from an EMBL/GenBank/DDBJ whole genome shotgun (WGS) entry which is preliminary data.</text>
</comment>
<name>A0A3S3B4N1_9NOCA</name>
<dbReference type="Proteomes" id="UP000283479">
    <property type="component" value="Unassembled WGS sequence"/>
</dbReference>
<accession>A0A3S3B4N1</accession>
<evidence type="ECO:0000313" key="1">
    <source>
        <dbReference type="EMBL" id="RVW03096.1"/>
    </source>
</evidence>
<gene>
    <name evidence="1" type="ORF">EGT50_07880</name>
</gene>
<organism evidence="1 2">
    <name type="scientific">Rhodococcus xishaensis</name>
    <dbReference type="NCBI Taxonomy" id="2487364"/>
    <lineage>
        <taxon>Bacteria</taxon>
        <taxon>Bacillati</taxon>
        <taxon>Actinomycetota</taxon>
        <taxon>Actinomycetes</taxon>
        <taxon>Mycobacteriales</taxon>
        <taxon>Nocardiaceae</taxon>
        <taxon>Rhodococcus</taxon>
    </lineage>
</organism>
<protein>
    <submittedName>
        <fullName evidence="1">Uncharacterized protein</fullName>
    </submittedName>
</protein>
<sequence>MFADEFMDGVDHDSLERLHRGEVQDWVDSVARSGLFMRGQVERADAAWRHDPKSLLDALLSGADEMTVKRCEMIWSDLDRIEGRPQELATVGGYSNVVASLATTIA</sequence>
<dbReference type="OrthoDB" id="4554356at2"/>
<dbReference type="AlphaFoldDB" id="A0A3S3B4N1"/>
<proteinExistence type="predicted"/>
<reference evidence="1 2" key="1">
    <citation type="submission" date="2018-11" db="EMBL/GenBank/DDBJ databases">
        <title>Rhodococcus spongicola sp. nov. and Rhodococcus xishaensis sp. nov. from marine sponges.</title>
        <authorList>
            <person name="Li L."/>
            <person name="Lin H.W."/>
        </authorList>
    </citation>
    <scope>NUCLEOTIDE SEQUENCE [LARGE SCALE GENOMIC DNA]</scope>
    <source>
        <strain evidence="1 2">LHW51113</strain>
    </source>
</reference>